<dbReference type="Proteomes" id="UP000799779">
    <property type="component" value="Unassembled WGS sequence"/>
</dbReference>
<sequence length="292" mass="32240">MLSPSLAPSLAPSFARQYSQLEAQTSHRLTLLNTFSIPPSSHILEIGCGQGDCTAVLAHLLSLDPLHPGHVDAIDPAPLDYGAPVTLGEAQENLKKTDIGERIRFARSDPVEWLGGVEKKAYDGIVMCHCLWYFSTEEDVHRTFAAARGKGERLYIAEWSLETCLKEGEAHVLTATTRALCESYIPDSDQNIRLAIAPERIKEIAVGTGWELEREEMVTPGRELEDAGWEVGMLLGRDGSGREFLERARERIEDEGVVGRLEGMVEEVQRMVEHLGGRGGVRCMDVWVGVFG</sequence>
<accession>A0A6A5WA05</accession>
<gene>
    <name evidence="1" type="ORF">P154DRAFT_494758</name>
</gene>
<dbReference type="EMBL" id="ML977601">
    <property type="protein sequence ID" value="KAF1998730.1"/>
    <property type="molecule type" value="Genomic_DNA"/>
</dbReference>
<organism evidence="1 2">
    <name type="scientific">Amniculicola lignicola CBS 123094</name>
    <dbReference type="NCBI Taxonomy" id="1392246"/>
    <lineage>
        <taxon>Eukaryota</taxon>
        <taxon>Fungi</taxon>
        <taxon>Dikarya</taxon>
        <taxon>Ascomycota</taxon>
        <taxon>Pezizomycotina</taxon>
        <taxon>Dothideomycetes</taxon>
        <taxon>Pleosporomycetidae</taxon>
        <taxon>Pleosporales</taxon>
        <taxon>Amniculicolaceae</taxon>
        <taxon>Amniculicola</taxon>
    </lineage>
</organism>
<dbReference type="CDD" id="cd02440">
    <property type="entry name" value="AdoMet_MTases"/>
    <property type="match status" value="1"/>
</dbReference>
<dbReference type="Gene3D" id="3.40.50.150">
    <property type="entry name" value="Vaccinia Virus protein VP39"/>
    <property type="match status" value="1"/>
</dbReference>
<protein>
    <submittedName>
        <fullName evidence="1">Uncharacterized protein</fullName>
    </submittedName>
</protein>
<reference evidence="1" key="1">
    <citation type="journal article" date="2020" name="Stud. Mycol.">
        <title>101 Dothideomycetes genomes: a test case for predicting lifestyles and emergence of pathogens.</title>
        <authorList>
            <person name="Haridas S."/>
            <person name="Albert R."/>
            <person name="Binder M."/>
            <person name="Bloem J."/>
            <person name="Labutti K."/>
            <person name="Salamov A."/>
            <person name="Andreopoulos B."/>
            <person name="Baker S."/>
            <person name="Barry K."/>
            <person name="Bills G."/>
            <person name="Bluhm B."/>
            <person name="Cannon C."/>
            <person name="Castanera R."/>
            <person name="Culley D."/>
            <person name="Daum C."/>
            <person name="Ezra D."/>
            <person name="Gonzalez J."/>
            <person name="Henrissat B."/>
            <person name="Kuo A."/>
            <person name="Liang C."/>
            <person name="Lipzen A."/>
            <person name="Lutzoni F."/>
            <person name="Magnuson J."/>
            <person name="Mondo S."/>
            <person name="Nolan M."/>
            <person name="Ohm R."/>
            <person name="Pangilinan J."/>
            <person name="Park H.-J."/>
            <person name="Ramirez L."/>
            <person name="Alfaro M."/>
            <person name="Sun H."/>
            <person name="Tritt A."/>
            <person name="Yoshinaga Y."/>
            <person name="Zwiers L.-H."/>
            <person name="Turgeon B."/>
            <person name="Goodwin S."/>
            <person name="Spatafora J."/>
            <person name="Crous P."/>
            <person name="Grigoriev I."/>
        </authorList>
    </citation>
    <scope>NUCLEOTIDE SEQUENCE</scope>
    <source>
        <strain evidence="1">CBS 123094</strain>
    </source>
</reference>
<dbReference type="AlphaFoldDB" id="A0A6A5WA05"/>
<proteinExistence type="predicted"/>
<name>A0A6A5WA05_9PLEO</name>
<dbReference type="InterPro" id="IPR029063">
    <property type="entry name" value="SAM-dependent_MTases_sf"/>
</dbReference>
<dbReference type="SUPFAM" id="SSF53335">
    <property type="entry name" value="S-adenosyl-L-methionine-dependent methyltransferases"/>
    <property type="match status" value="1"/>
</dbReference>
<dbReference type="OrthoDB" id="8300214at2759"/>
<evidence type="ECO:0000313" key="1">
    <source>
        <dbReference type="EMBL" id="KAF1998730.1"/>
    </source>
</evidence>
<keyword evidence="2" id="KW-1185">Reference proteome</keyword>
<evidence type="ECO:0000313" key="2">
    <source>
        <dbReference type="Proteomes" id="UP000799779"/>
    </source>
</evidence>